<name>K1YCM9_9BACT</name>
<proteinExistence type="predicted"/>
<evidence type="ECO:0000256" key="3">
    <source>
        <dbReference type="ARBA" id="ARBA00023125"/>
    </source>
</evidence>
<dbReference type="EMBL" id="AMFJ01034169">
    <property type="protein sequence ID" value="EKD30058.1"/>
    <property type="molecule type" value="Genomic_DNA"/>
</dbReference>
<keyword evidence="1" id="KW-0547">Nucleotide-binding</keyword>
<reference evidence="4" key="1">
    <citation type="journal article" date="2012" name="Science">
        <title>Fermentation, hydrogen, and sulfur metabolism in multiple uncultivated bacterial phyla.</title>
        <authorList>
            <person name="Wrighton K.C."/>
            <person name="Thomas B.C."/>
            <person name="Sharon I."/>
            <person name="Miller C.S."/>
            <person name="Castelle C.J."/>
            <person name="VerBerkmoes N.C."/>
            <person name="Wilkins M.J."/>
            <person name="Hettich R.L."/>
            <person name="Lipton M.S."/>
            <person name="Williams K.H."/>
            <person name="Long P.E."/>
            <person name="Banfield J.F."/>
        </authorList>
    </citation>
    <scope>NUCLEOTIDE SEQUENCE [LARGE SCALE GENOMIC DNA]</scope>
</reference>
<comment type="caution">
    <text evidence="4">The sequence shown here is derived from an EMBL/GenBank/DDBJ whole genome shotgun (WGS) entry which is preliminary data.</text>
</comment>
<dbReference type="GO" id="GO:0006270">
    <property type="term" value="P:DNA replication initiation"/>
    <property type="evidence" value="ECO:0007669"/>
    <property type="project" value="TreeGrafter"/>
</dbReference>
<sequence>MFTIIDLNYEKCSSPFLSDELIKKMRETIEAGAKCLLFFNRRWSARTLICKDCGYQFLCDRCDLAMIVHSAPEKKLLCHHCAFETPVPHACPKCHGTNLLGVGFGIQKVEDDLRKLFPDTPIARIDSDKKRSEGIRLKEIQNASILLSTELGNTLTIDGIELVAFLLLESEMAVPEYDIEEKIYTNIAYNARKGSDIYIQTYIPSSDLIKHITEGNYRDFLVHTLAERKTFRYPPYGELVHLWVRDPSKERIRDIIYKLKNKLEILKTPDIELYFDREIFTKRNNEYGQKIVLKWLNLSPLLATIAKELFRNRWVSLERK</sequence>
<dbReference type="GO" id="GO:0003677">
    <property type="term" value="F:DNA binding"/>
    <property type="evidence" value="ECO:0007669"/>
    <property type="project" value="UniProtKB-KW"/>
</dbReference>
<dbReference type="GO" id="GO:0005524">
    <property type="term" value="F:ATP binding"/>
    <property type="evidence" value="ECO:0007669"/>
    <property type="project" value="UniProtKB-KW"/>
</dbReference>
<protein>
    <recommendedName>
        <fullName evidence="5">Primosomal protein N</fullName>
    </recommendedName>
</protein>
<dbReference type="GO" id="GO:0006310">
    <property type="term" value="P:DNA recombination"/>
    <property type="evidence" value="ECO:0007669"/>
    <property type="project" value="TreeGrafter"/>
</dbReference>
<accession>K1YCM9</accession>
<dbReference type="GO" id="GO:0043138">
    <property type="term" value="F:3'-5' DNA helicase activity"/>
    <property type="evidence" value="ECO:0007669"/>
    <property type="project" value="TreeGrafter"/>
</dbReference>
<dbReference type="PANTHER" id="PTHR30580:SF0">
    <property type="entry name" value="PRIMOSOMAL PROTEIN N"/>
    <property type="match status" value="1"/>
</dbReference>
<dbReference type="PANTHER" id="PTHR30580">
    <property type="entry name" value="PRIMOSOMAL PROTEIN N"/>
    <property type="match status" value="1"/>
</dbReference>
<organism evidence="4">
    <name type="scientific">uncultured bacterium</name>
    <name type="common">gcode 4</name>
    <dbReference type="NCBI Taxonomy" id="1234023"/>
    <lineage>
        <taxon>Bacteria</taxon>
        <taxon>environmental samples</taxon>
    </lineage>
</organism>
<keyword evidence="2" id="KW-0067">ATP-binding</keyword>
<keyword evidence="3" id="KW-0238">DNA-binding</keyword>
<evidence type="ECO:0000256" key="2">
    <source>
        <dbReference type="ARBA" id="ARBA00022840"/>
    </source>
</evidence>
<evidence type="ECO:0000256" key="1">
    <source>
        <dbReference type="ARBA" id="ARBA00022741"/>
    </source>
</evidence>
<gene>
    <name evidence="4" type="ORF">ACD_78C00169G0003</name>
</gene>
<dbReference type="AlphaFoldDB" id="K1YCM9"/>
<dbReference type="GO" id="GO:0006302">
    <property type="term" value="P:double-strand break repair"/>
    <property type="evidence" value="ECO:0007669"/>
    <property type="project" value="TreeGrafter"/>
</dbReference>
<evidence type="ECO:0000313" key="4">
    <source>
        <dbReference type="EMBL" id="EKD30058.1"/>
    </source>
</evidence>
<evidence type="ECO:0008006" key="5">
    <source>
        <dbReference type="Google" id="ProtNLM"/>
    </source>
</evidence>